<name>A0A9X5C7J9_9FIRM</name>
<dbReference type="InterPro" id="IPR043743">
    <property type="entry name" value="DUF5688"/>
</dbReference>
<accession>A0A9X5C7J9</accession>
<dbReference type="Pfam" id="PF18941">
    <property type="entry name" value="DUF5688"/>
    <property type="match status" value="1"/>
</dbReference>
<dbReference type="EMBL" id="VIRB01000062">
    <property type="protein sequence ID" value="NDO69028.1"/>
    <property type="molecule type" value="Genomic_DNA"/>
</dbReference>
<comment type="caution">
    <text evidence="1">The sequence shown here is derived from an EMBL/GenBank/DDBJ whole genome shotgun (WGS) entry which is preliminary data.</text>
</comment>
<protein>
    <submittedName>
        <fullName evidence="1">Uncharacterized protein</fullName>
    </submittedName>
</protein>
<proteinExistence type="predicted"/>
<evidence type="ECO:0000313" key="1">
    <source>
        <dbReference type="EMBL" id="NDO69028.1"/>
    </source>
</evidence>
<dbReference type="RefSeq" id="WP_004073090.1">
    <property type="nucleotide sequence ID" value="NZ_VIRB01000062.1"/>
</dbReference>
<reference evidence="1 2" key="1">
    <citation type="submission" date="2019-07" db="EMBL/GenBank/DDBJ databases">
        <title>Draft genome sequences of 15 bacterial species constituting the stable defined intestinal microbiota of the GM15 gnotobiotic mouse model.</title>
        <authorList>
            <person name="Elie C."/>
            <person name="Mathieu A."/>
            <person name="Saliou A."/>
            <person name="Darnaud M."/>
            <person name="Leulier F."/>
            <person name="Tamellini A."/>
        </authorList>
    </citation>
    <scope>NUCLEOTIDE SEQUENCE [LARGE SCALE GENOMIC DNA]</scope>
    <source>
        <strain evidence="2">ASF 502</strain>
    </source>
</reference>
<dbReference type="OrthoDB" id="1655031at2"/>
<dbReference type="Proteomes" id="UP000474104">
    <property type="component" value="Unassembled WGS sequence"/>
</dbReference>
<dbReference type="AlphaFoldDB" id="A0A9X5C7J9"/>
<evidence type="ECO:0000313" key="2">
    <source>
        <dbReference type="Proteomes" id="UP000474104"/>
    </source>
</evidence>
<sequence>MEYQEFKVMIQKRMQEIMGDAIEVGFETYLKNNHTEIEAMTLKKKGLQTKVMLSPAIHLQDLYILYKKEGDSEKFHACLVEIKKLYMEQESKGLDFIDRDWDSIKGSICMNLLYEDWNKEWLEEEEVSHCKFLNFVIVLRSIVDISSQGIGSMVVTKELMSYWQITEEELWAAAWENLYQERFYIQSMNDVIKSEIREHEMDIDYKEMDSMLPLYVLSNQKRAYGARAILRTDLLQAFAMGAGRNLYILPSSVHELILIPDNGNYSVDDMRETVRTINETQVPEQDRLSDTIYYFQKDSGTIEIAE</sequence>
<organism evidence="1 2">
    <name type="scientific">Schaedlerella arabinosiphila</name>
    <dbReference type="NCBI Taxonomy" id="2044587"/>
    <lineage>
        <taxon>Bacteria</taxon>
        <taxon>Bacillati</taxon>
        <taxon>Bacillota</taxon>
        <taxon>Clostridia</taxon>
        <taxon>Lachnospirales</taxon>
        <taxon>Lachnospiraceae</taxon>
        <taxon>Schaedlerella</taxon>
    </lineage>
</organism>
<gene>
    <name evidence="1" type="ORF">FMM80_10185</name>
</gene>